<keyword evidence="2" id="KW-1185">Reference proteome</keyword>
<proteinExistence type="predicted"/>
<gene>
    <name evidence="1" type="ORF">VKT23_010883</name>
</gene>
<evidence type="ECO:0000313" key="2">
    <source>
        <dbReference type="Proteomes" id="UP001498398"/>
    </source>
</evidence>
<protein>
    <submittedName>
        <fullName evidence="1">Uncharacterized protein</fullName>
    </submittedName>
</protein>
<reference evidence="1 2" key="1">
    <citation type="submission" date="2024-01" db="EMBL/GenBank/DDBJ databases">
        <title>A draft genome for the cacao thread blight pathogen Marasmiellus scandens.</title>
        <authorList>
            <person name="Baruah I.K."/>
            <person name="Leung J."/>
            <person name="Bukari Y."/>
            <person name="Amoako-Attah I."/>
            <person name="Meinhardt L.W."/>
            <person name="Bailey B.A."/>
            <person name="Cohen S.P."/>
        </authorList>
    </citation>
    <scope>NUCLEOTIDE SEQUENCE [LARGE SCALE GENOMIC DNA]</scope>
    <source>
        <strain evidence="1 2">GH-19</strain>
    </source>
</reference>
<sequence length="210" mass="23278">MSAPEDNPKWSGGVILSREMKNICKKQGFLKSAQGGQRLRTLFQAESVNWDHTKLSPFGQACFFGVLEKVSRTTMANTQVKMNFIPTSDHVRSALGYPESKIPERNFRGAHVPKNDAKDLIIKVQVPWMNTSDGGRPAPGDGDLAVYTKKRDFVCGIKKTDQADGASYDKIVDVIKTKGIRGAKAYFAAELRSRDELVVKISEVLAEQPF</sequence>
<accession>A0ABR1JBC7</accession>
<evidence type="ECO:0000313" key="1">
    <source>
        <dbReference type="EMBL" id="KAK7455846.1"/>
    </source>
</evidence>
<dbReference type="Proteomes" id="UP001498398">
    <property type="component" value="Unassembled WGS sequence"/>
</dbReference>
<organism evidence="1 2">
    <name type="scientific">Marasmiellus scandens</name>
    <dbReference type="NCBI Taxonomy" id="2682957"/>
    <lineage>
        <taxon>Eukaryota</taxon>
        <taxon>Fungi</taxon>
        <taxon>Dikarya</taxon>
        <taxon>Basidiomycota</taxon>
        <taxon>Agaricomycotina</taxon>
        <taxon>Agaricomycetes</taxon>
        <taxon>Agaricomycetidae</taxon>
        <taxon>Agaricales</taxon>
        <taxon>Marasmiineae</taxon>
        <taxon>Omphalotaceae</taxon>
        <taxon>Marasmiellus</taxon>
    </lineage>
</organism>
<dbReference type="EMBL" id="JBANRG010000022">
    <property type="protein sequence ID" value="KAK7455846.1"/>
    <property type="molecule type" value="Genomic_DNA"/>
</dbReference>
<name>A0ABR1JBC7_9AGAR</name>
<comment type="caution">
    <text evidence="1">The sequence shown here is derived from an EMBL/GenBank/DDBJ whole genome shotgun (WGS) entry which is preliminary data.</text>
</comment>